<keyword evidence="1" id="KW-0812">Transmembrane</keyword>
<organism evidence="2 3">
    <name type="scientific">Euzebya pacifica</name>
    <dbReference type="NCBI Taxonomy" id="1608957"/>
    <lineage>
        <taxon>Bacteria</taxon>
        <taxon>Bacillati</taxon>
        <taxon>Actinomycetota</taxon>
        <taxon>Nitriliruptoria</taxon>
        <taxon>Euzebyales</taxon>
    </lineage>
</organism>
<keyword evidence="3" id="KW-1185">Reference proteome</keyword>
<evidence type="ECO:0000313" key="2">
    <source>
        <dbReference type="EMBL" id="AXV04723.1"/>
    </source>
</evidence>
<dbReference type="AlphaFoldDB" id="A0A346XR76"/>
<evidence type="ECO:0000313" key="3">
    <source>
        <dbReference type="Proteomes" id="UP000264006"/>
    </source>
</evidence>
<protein>
    <submittedName>
        <fullName evidence="2">Uncharacterized protein</fullName>
    </submittedName>
</protein>
<keyword evidence="1" id="KW-0472">Membrane</keyword>
<evidence type="ECO:0000256" key="1">
    <source>
        <dbReference type="SAM" id="Phobius"/>
    </source>
</evidence>
<dbReference type="RefSeq" id="WP_164709725.1">
    <property type="nucleotide sequence ID" value="NZ_CAXIBR010000019.1"/>
</dbReference>
<dbReference type="KEGG" id="euz:DVS28_a0014"/>
<proteinExistence type="predicted"/>
<sequence>MKRLVMVLFLVGVVAASRGLIPWQLVFAPLLGLLIWSIGIASFGSLNRGAAHIPDGPPEAVDPDERVTYTCTGCGAEVLLLVRGSAMPPRHCGEKMHERREVRSTRA</sequence>
<feature type="transmembrane region" description="Helical" evidence="1">
    <location>
        <begin position="26"/>
        <end position="46"/>
    </location>
</feature>
<dbReference type="Proteomes" id="UP000264006">
    <property type="component" value="Chromosome"/>
</dbReference>
<accession>A0A346XR76</accession>
<keyword evidence="1" id="KW-1133">Transmembrane helix</keyword>
<name>A0A346XR76_9ACTN</name>
<gene>
    <name evidence="2" type="ORF">DVS28_a0014</name>
</gene>
<reference evidence="2 3" key="1">
    <citation type="submission" date="2018-09" db="EMBL/GenBank/DDBJ databases">
        <title>Complete genome sequence of Euzebya sp. DY32-46 isolated from seawater of Pacific Ocean.</title>
        <authorList>
            <person name="Xu L."/>
            <person name="Wu Y.-H."/>
            <person name="Xu X.-W."/>
        </authorList>
    </citation>
    <scope>NUCLEOTIDE SEQUENCE [LARGE SCALE GENOMIC DNA]</scope>
    <source>
        <strain evidence="2 3">DY32-46</strain>
    </source>
</reference>
<dbReference type="EMBL" id="CP031165">
    <property type="protein sequence ID" value="AXV04723.1"/>
    <property type="molecule type" value="Genomic_DNA"/>
</dbReference>